<geneLocation type="plasmid" evidence="2 3">
    <name>pREB1</name>
</geneLocation>
<dbReference type="RefSeq" id="WP_012166580.1">
    <property type="nucleotide sequence ID" value="NC_009926.1"/>
</dbReference>
<dbReference type="AlphaFoldDB" id="A8ZK78"/>
<evidence type="ECO:0000313" key="3">
    <source>
        <dbReference type="Proteomes" id="UP000000268"/>
    </source>
</evidence>
<keyword evidence="3" id="KW-1185">Reference proteome</keyword>
<evidence type="ECO:0000259" key="1">
    <source>
        <dbReference type="Pfam" id="PF00156"/>
    </source>
</evidence>
<keyword evidence="2" id="KW-0328">Glycosyltransferase</keyword>
<keyword evidence="2" id="KW-0808">Transferase</keyword>
<organism evidence="2 3">
    <name type="scientific">Acaryochloris marina (strain MBIC 11017)</name>
    <dbReference type="NCBI Taxonomy" id="329726"/>
    <lineage>
        <taxon>Bacteria</taxon>
        <taxon>Bacillati</taxon>
        <taxon>Cyanobacteriota</taxon>
        <taxon>Cyanophyceae</taxon>
        <taxon>Acaryochloridales</taxon>
        <taxon>Acaryochloridaceae</taxon>
        <taxon>Acaryochloris</taxon>
    </lineage>
</organism>
<dbReference type="GO" id="GO:0016757">
    <property type="term" value="F:glycosyltransferase activity"/>
    <property type="evidence" value="ECO:0007669"/>
    <property type="project" value="UniProtKB-KW"/>
</dbReference>
<dbReference type="InterPro" id="IPR029057">
    <property type="entry name" value="PRTase-like"/>
</dbReference>
<dbReference type="HOGENOM" id="CLU_083583_0_0_3"/>
<dbReference type="Pfam" id="PF00156">
    <property type="entry name" value="Pribosyltran"/>
    <property type="match status" value="1"/>
</dbReference>
<accession>A8ZK78</accession>
<dbReference type="CDD" id="cd06223">
    <property type="entry name" value="PRTases_typeI"/>
    <property type="match status" value="1"/>
</dbReference>
<dbReference type="EMBL" id="CP000838">
    <property type="protein sequence ID" value="ABW31578.1"/>
    <property type="molecule type" value="Genomic_DNA"/>
</dbReference>
<feature type="domain" description="Phosphoribosyltransferase" evidence="1">
    <location>
        <begin position="22"/>
        <end position="180"/>
    </location>
</feature>
<reference evidence="2 3" key="1">
    <citation type="journal article" date="2008" name="Proc. Natl. Acad. Sci. U.S.A.">
        <title>Niche adaptation and genome expansion in the chlorophyll d-producing cyanobacterium Acaryochloris marina.</title>
        <authorList>
            <person name="Swingley W.D."/>
            <person name="Chen M."/>
            <person name="Cheung P.C."/>
            <person name="Conrad A.L."/>
            <person name="Dejesa L.C."/>
            <person name="Hao J."/>
            <person name="Honchak B.M."/>
            <person name="Karbach L.E."/>
            <person name="Kurdoglu A."/>
            <person name="Lahiri S."/>
            <person name="Mastrian S.D."/>
            <person name="Miyashita H."/>
            <person name="Page L."/>
            <person name="Ramakrishna P."/>
            <person name="Satoh S."/>
            <person name="Sattley W.M."/>
            <person name="Shimada Y."/>
            <person name="Taylor H.L."/>
            <person name="Tomo T."/>
            <person name="Tsuchiya T."/>
            <person name="Wang Z.T."/>
            <person name="Raymond J."/>
            <person name="Mimuro M."/>
            <person name="Blankenship R.E."/>
            <person name="Touchman J.W."/>
        </authorList>
    </citation>
    <scope>NUCLEOTIDE SEQUENCE [LARGE SCALE GENOMIC DNA]</scope>
    <source>
        <strain evidence="3">MBIC 11017</strain>
        <plasmid evidence="3">Plasmid pREB1</plasmid>
    </source>
</reference>
<dbReference type="Proteomes" id="UP000000268">
    <property type="component" value="Plasmid pREB1"/>
</dbReference>
<dbReference type="Gene3D" id="3.30.1310.20">
    <property type="entry name" value="PRTase-like"/>
    <property type="match status" value="1"/>
</dbReference>
<proteinExistence type="predicted"/>
<dbReference type="Gene3D" id="3.40.50.2020">
    <property type="match status" value="1"/>
</dbReference>
<protein>
    <submittedName>
        <fullName evidence="2">Phosphoribosyltransferase, putative</fullName>
    </submittedName>
</protein>
<evidence type="ECO:0000313" key="2">
    <source>
        <dbReference type="EMBL" id="ABW31578.1"/>
    </source>
</evidence>
<gene>
    <name evidence="2" type="ordered locus">AM1_A0069</name>
</gene>
<name>A8ZK78_ACAM1</name>
<dbReference type="InterPro" id="IPR000836">
    <property type="entry name" value="PRTase_dom"/>
</dbReference>
<sequence>MLRFRNRSEAGKELATHLQHCAQCSSSVVLALPRGGVPVAYEITQALHLPLEVCPVRKLCVPEHPELAMGAIAPNGVRILNLTMIDEFMISHQQVELITTQERQTLLRYEQLYEHKRFFPRINHQSVILVDDGLATGATMRAAIAFVQRKQPDFLIVAVPVASTSTSKELEADVDQIVCPLKSQYLMSVGYWYDDFSQITDAEVLQILVQARTDRN</sequence>
<keyword evidence="2" id="KW-0614">Plasmid</keyword>
<dbReference type="OrthoDB" id="9810066at2"/>
<dbReference type="KEGG" id="amr:AM1_A0069"/>
<dbReference type="SUPFAM" id="SSF53271">
    <property type="entry name" value="PRTase-like"/>
    <property type="match status" value="1"/>
</dbReference>